<reference evidence="2 3" key="1">
    <citation type="submission" date="2017-06" db="EMBL/GenBank/DDBJ databases">
        <title>Streptomyces albireticuli Genome sequencing and assembly.</title>
        <authorList>
            <person name="Wang Y."/>
            <person name="Du B."/>
            <person name="Ding Y."/>
            <person name="Liu H."/>
            <person name="Hou Q."/>
            <person name="Liu K."/>
            <person name="Yao L."/>
            <person name="Wang C."/>
        </authorList>
    </citation>
    <scope>NUCLEOTIDE SEQUENCE [LARGE SCALE GENOMIC DNA]</scope>
    <source>
        <strain evidence="2 3">MDJK11</strain>
    </source>
</reference>
<proteinExistence type="predicted"/>
<evidence type="ECO:0000259" key="1">
    <source>
        <dbReference type="Pfam" id="PF01323"/>
    </source>
</evidence>
<dbReference type="Proteomes" id="UP000195755">
    <property type="component" value="Chromosome"/>
</dbReference>
<dbReference type="AlphaFoldDB" id="A0A1Z2KZ23"/>
<dbReference type="Gene3D" id="3.40.30.10">
    <property type="entry name" value="Glutaredoxin"/>
    <property type="match status" value="1"/>
</dbReference>
<dbReference type="EMBL" id="CP021744">
    <property type="protein sequence ID" value="ARZ67270.1"/>
    <property type="molecule type" value="Genomic_DNA"/>
</dbReference>
<sequence length="251" mass="27451">MSTAHHDNTGTAPDDPRLPDSDDTIVVFTDLNCSFAHVAVHRLHETRRRLGLEGRIWFDLRAFPLELFNREVNARPGVDSEIAVLGAVEPDAGWRLWQGPDWTYPVTMLPALESVEAAKAQGWAASEQLDRALRRAFWAEGRCISLRHVILDVARGTGAVDVDLLATALDTGSARAAVMAQYEAAREDRVVCSPHVFLRDGTNSANPGIKAHWIGGDFGVGYPFIDDDRPEVYEELLTHAAKLAESATAGG</sequence>
<organism evidence="2 3">
    <name type="scientific">Streptomyces albireticuli</name>
    <dbReference type="NCBI Taxonomy" id="1940"/>
    <lineage>
        <taxon>Bacteria</taxon>
        <taxon>Bacillati</taxon>
        <taxon>Actinomycetota</taxon>
        <taxon>Actinomycetes</taxon>
        <taxon>Kitasatosporales</taxon>
        <taxon>Streptomycetaceae</taxon>
        <taxon>Streptomyces</taxon>
    </lineage>
</organism>
<feature type="domain" description="DSBA-like thioredoxin" evidence="1">
    <location>
        <begin position="24"/>
        <end position="200"/>
    </location>
</feature>
<evidence type="ECO:0000313" key="3">
    <source>
        <dbReference type="Proteomes" id="UP000195755"/>
    </source>
</evidence>
<dbReference type="SUPFAM" id="SSF52833">
    <property type="entry name" value="Thioredoxin-like"/>
    <property type="match status" value="1"/>
</dbReference>
<dbReference type="RefSeq" id="WP_087925752.1">
    <property type="nucleotide sequence ID" value="NZ_CP021744.1"/>
</dbReference>
<evidence type="ECO:0000313" key="2">
    <source>
        <dbReference type="EMBL" id="ARZ67270.1"/>
    </source>
</evidence>
<dbReference type="Pfam" id="PF01323">
    <property type="entry name" value="DSBA"/>
    <property type="match status" value="1"/>
</dbReference>
<dbReference type="GO" id="GO:0016491">
    <property type="term" value="F:oxidoreductase activity"/>
    <property type="evidence" value="ECO:0007669"/>
    <property type="project" value="InterPro"/>
</dbReference>
<gene>
    <name evidence="2" type="ORF">SMD11_1609</name>
</gene>
<accession>A0A1Z2KZ23</accession>
<dbReference type="KEGG" id="salj:SMD11_1609"/>
<dbReference type="OrthoDB" id="155520at2"/>
<protein>
    <recommendedName>
        <fullName evidence="1">DSBA-like thioredoxin domain-containing protein</fullName>
    </recommendedName>
</protein>
<dbReference type="InterPro" id="IPR001853">
    <property type="entry name" value="DSBA-like_thioredoxin_dom"/>
</dbReference>
<dbReference type="InterPro" id="IPR036249">
    <property type="entry name" value="Thioredoxin-like_sf"/>
</dbReference>
<name>A0A1Z2KZ23_9ACTN</name>